<feature type="domain" description="Heterokaryon incompatibility" evidence="1">
    <location>
        <begin position="1"/>
        <end position="70"/>
    </location>
</feature>
<accession>A0A4Q4N9P4</accession>
<proteinExistence type="predicted"/>
<dbReference type="Pfam" id="PF06985">
    <property type="entry name" value="HET"/>
    <property type="match status" value="1"/>
</dbReference>
<sequence length="252" mass="28104">MGNIYAGATLTLIAAGSTDPEIGLPGVSSCRCNLDAAFDLGPYSYVPLFGNPKAAIQSSKWSTRGWTYQEAVMSLRKLVFTSDGFYTQCNMQHSFGSSHPIDGQPIVAHKTNIIGISVSTNGYERFDIAPTVVFPGSYSEKPIETTGDVLDEFFDHISNYVRRDLSYESDRLNAIQGVLNEYRANEDPVFQVFGLPLMPDKFLTINSALFWRMENNRTSQSCCAIWRTRPSTDVIHITLLAPIYRLMSTQQE</sequence>
<evidence type="ECO:0000313" key="3">
    <source>
        <dbReference type="Proteomes" id="UP000291422"/>
    </source>
</evidence>
<organism evidence="2 3">
    <name type="scientific">Alternaria alternata</name>
    <name type="common">Alternaria rot fungus</name>
    <name type="synonym">Torula alternata</name>
    <dbReference type="NCBI Taxonomy" id="5599"/>
    <lineage>
        <taxon>Eukaryota</taxon>
        <taxon>Fungi</taxon>
        <taxon>Dikarya</taxon>
        <taxon>Ascomycota</taxon>
        <taxon>Pezizomycotina</taxon>
        <taxon>Dothideomycetes</taxon>
        <taxon>Pleosporomycetidae</taxon>
        <taxon>Pleosporales</taxon>
        <taxon>Pleosporineae</taxon>
        <taxon>Pleosporaceae</taxon>
        <taxon>Alternaria</taxon>
        <taxon>Alternaria sect. Alternaria</taxon>
        <taxon>Alternaria alternata complex</taxon>
    </lineage>
</organism>
<dbReference type="VEuPathDB" id="FungiDB:CC77DRAFT_1019684"/>
<dbReference type="PANTHER" id="PTHR33112">
    <property type="entry name" value="DOMAIN PROTEIN, PUTATIVE-RELATED"/>
    <property type="match status" value="1"/>
</dbReference>
<evidence type="ECO:0000313" key="2">
    <source>
        <dbReference type="EMBL" id="RYN72467.1"/>
    </source>
</evidence>
<reference evidence="3" key="1">
    <citation type="journal article" date="2019" name="bioRxiv">
        <title>Genomics, evolutionary history and diagnostics of the Alternaria alternata species group including apple and Asian pear pathotypes.</title>
        <authorList>
            <person name="Armitage A.D."/>
            <person name="Cockerton H.M."/>
            <person name="Sreenivasaprasad S."/>
            <person name="Woodhall J.W."/>
            <person name="Lane C.R."/>
            <person name="Harrison R.J."/>
            <person name="Clarkson J.P."/>
        </authorList>
    </citation>
    <scope>NUCLEOTIDE SEQUENCE [LARGE SCALE GENOMIC DNA]</scope>
    <source>
        <strain evidence="3">FERA 1177</strain>
    </source>
</reference>
<comment type="caution">
    <text evidence="2">The sequence shown here is derived from an EMBL/GenBank/DDBJ whole genome shotgun (WGS) entry which is preliminary data.</text>
</comment>
<dbReference type="EMBL" id="PDXD01000026">
    <property type="protein sequence ID" value="RYN72467.1"/>
    <property type="molecule type" value="Genomic_DNA"/>
</dbReference>
<gene>
    <name evidence="2" type="ORF">AA0117_g8664</name>
</gene>
<evidence type="ECO:0000259" key="1">
    <source>
        <dbReference type="Pfam" id="PF06985"/>
    </source>
</evidence>
<dbReference type="AlphaFoldDB" id="A0A4Q4N9P4"/>
<dbReference type="PANTHER" id="PTHR33112:SF1">
    <property type="entry name" value="HETEROKARYON INCOMPATIBILITY DOMAIN-CONTAINING PROTEIN"/>
    <property type="match status" value="1"/>
</dbReference>
<dbReference type="Proteomes" id="UP000291422">
    <property type="component" value="Unassembled WGS sequence"/>
</dbReference>
<dbReference type="InterPro" id="IPR010730">
    <property type="entry name" value="HET"/>
</dbReference>
<protein>
    <recommendedName>
        <fullName evidence="1">Heterokaryon incompatibility domain-containing protein</fullName>
    </recommendedName>
</protein>
<name>A0A4Q4N9P4_ALTAL</name>